<protein>
    <recommendedName>
        <fullName evidence="2">arginyltransferase</fullName>
        <ecNumber evidence="2">2.3.2.8</ecNumber>
    </recommendedName>
</protein>
<feature type="compositionally biased region" description="Basic and acidic residues" evidence="5">
    <location>
        <begin position="236"/>
        <end position="263"/>
    </location>
</feature>
<feature type="domain" description="N-end aminoacyl transferase N-terminal" evidence="7">
    <location>
        <begin position="157"/>
        <end position="217"/>
    </location>
</feature>
<accession>A0A9W8NF02</accession>
<evidence type="ECO:0000259" key="7">
    <source>
        <dbReference type="Pfam" id="PF04376"/>
    </source>
</evidence>
<feature type="region of interest" description="Disordered" evidence="5">
    <location>
        <begin position="461"/>
        <end position="487"/>
    </location>
</feature>
<evidence type="ECO:0000256" key="2">
    <source>
        <dbReference type="ARBA" id="ARBA00012025"/>
    </source>
</evidence>
<keyword evidence="4" id="KW-0012">Acyltransferase</keyword>
<feature type="signal peptide" evidence="6">
    <location>
        <begin position="1"/>
        <end position="27"/>
    </location>
</feature>
<evidence type="ECO:0000256" key="4">
    <source>
        <dbReference type="ARBA" id="ARBA00023315"/>
    </source>
</evidence>
<comment type="caution">
    <text evidence="9">The sequence shown here is derived from an EMBL/GenBank/DDBJ whole genome shotgun (WGS) entry which is preliminary data.</text>
</comment>
<dbReference type="EMBL" id="JANPWZ010000751">
    <property type="protein sequence ID" value="KAJ3572606.1"/>
    <property type="molecule type" value="Genomic_DNA"/>
</dbReference>
<dbReference type="InterPro" id="IPR030700">
    <property type="entry name" value="N-end_Aminoacyl_Trfase"/>
</dbReference>
<dbReference type="InterPro" id="IPR007471">
    <property type="entry name" value="N-end_Aminoacyl_Trfase_N"/>
</dbReference>
<dbReference type="GO" id="GO:0005737">
    <property type="term" value="C:cytoplasm"/>
    <property type="evidence" value="ECO:0007669"/>
    <property type="project" value="TreeGrafter"/>
</dbReference>
<evidence type="ECO:0000256" key="1">
    <source>
        <dbReference type="ARBA" id="ARBA00009991"/>
    </source>
</evidence>
<dbReference type="SUPFAM" id="SSF55729">
    <property type="entry name" value="Acyl-CoA N-acyltransferases (Nat)"/>
    <property type="match status" value="1"/>
</dbReference>
<dbReference type="EC" id="2.3.2.8" evidence="2"/>
<dbReference type="InterPro" id="IPR007472">
    <property type="entry name" value="N-end_Aminoacyl_Trfase_C"/>
</dbReference>
<organism evidence="9 10">
    <name type="scientific">Xylaria arbuscula</name>
    <dbReference type="NCBI Taxonomy" id="114810"/>
    <lineage>
        <taxon>Eukaryota</taxon>
        <taxon>Fungi</taxon>
        <taxon>Dikarya</taxon>
        <taxon>Ascomycota</taxon>
        <taxon>Pezizomycotina</taxon>
        <taxon>Sordariomycetes</taxon>
        <taxon>Xylariomycetidae</taxon>
        <taxon>Xylariales</taxon>
        <taxon>Xylariaceae</taxon>
        <taxon>Xylaria</taxon>
    </lineage>
</organism>
<dbReference type="Pfam" id="PF04376">
    <property type="entry name" value="ATE_N"/>
    <property type="match status" value="1"/>
</dbReference>
<feature type="region of interest" description="Disordered" evidence="5">
    <location>
        <begin position="236"/>
        <end position="278"/>
    </location>
</feature>
<feature type="compositionally biased region" description="Acidic residues" evidence="5">
    <location>
        <begin position="471"/>
        <end position="485"/>
    </location>
</feature>
<sequence length="570" mass="63980">MFKPSILLSSPLSASVLLIAAFATTATEQLFTASDRSGHCLSSSPRALVRAIPTSSMQAIPEDASQDAFSYMTPMGNVSACGFMGKSLVLDPVDRHDQPTSTVPPVLATCRPVHADTAVAAGMVSHRSIVCPPNLVHASLRAAIAMPPKGVASAYARRSYYTKSLSMSAACYQALIDRSWRRSGTLLYRPNQRDSCCPHYTLRIDSTRFRPTKDQRQAINRFNRFVVGDAYTKEAARRYPKSREQARKRDTEFNLAERVHESESQLLKTPPEPAHSFDVTLESDDFTEEKYMVYENYQKTVHQEPKEEITRSGFSKFLCNSPLKRETIKAADGREKRLGSYHMCYRLDGRLVAIGVLDLLPHAVSAVYFLYDESIHDWSPGKLGALREISLALEGNYRWWYPGFYIHTCPKMRYKMDYSPQQILNPSTMEWVEVSDEILARFDEHGYLDFPSTVNDQVTEPEQNQAGGAVDVEEEADGESSEEDSNGPYISLLTSNMPGLPPIDDLLSFDYDNIPVRLRAGIFPAVDVFQWQDEQEDIRRGPGPRGQLAQMAAAVGLDLMPQLCLDIRRF</sequence>
<evidence type="ECO:0000313" key="10">
    <source>
        <dbReference type="Proteomes" id="UP001148614"/>
    </source>
</evidence>
<dbReference type="Proteomes" id="UP001148614">
    <property type="component" value="Unassembled WGS sequence"/>
</dbReference>
<evidence type="ECO:0000256" key="5">
    <source>
        <dbReference type="SAM" id="MobiDB-lite"/>
    </source>
</evidence>
<reference evidence="9" key="1">
    <citation type="submission" date="2022-07" db="EMBL/GenBank/DDBJ databases">
        <title>Genome Sequence of Xylaria arbuscula.</title>
        <authorList>
            <person name="Buettner E."/>
        </authorList>
    </citation>
    <scope>NUCLEOTIDE SEQUENCE</scope>
    <source>
        <strain evidence="9">VT107</strain>
    </source>
</reference>
<dbReference type="Pfam" id="PF04377">
    <property type="entry name" value="ATE_C"/>
    <property type="match status" value="1"/>
</dbReference>
<evidence type="ECO:0000259" key="8">
    <source>
        <dbReference type="Pfam" id="PF04377"/>
    </source>
</evidence>
<feature type="chain" id="PRO_5040811476" description="arginyltransferase" evidence="6">
    <location>
        <begin position="28"/>
        <end position="570"/>
    </location>
</feature>
<dbReference type="GO" id="GO:0004057">
    <property type="term" value="F:arginyl-tRNA--protein transferase activity"/>
    <property type="evidence" value="ECO:0007669"/>
    <property type="project" value="UniProtKB-EC"/>
</dbReference>
<proteinExistence type="inferred from homology"/>
<keyword evidence="3" id="KW-0808">Transferase</keyword>
<dbReference type="PANTHER" id="PTHR21367">
    <property type="entry name" value="ARGININE-TRNA-PROTEIN TRANSFERASE 1"/>
    <property type="match status" value="1"/>
</dbReference>
<evidence type="ECO:0000256" key="3">
    <source>
        <dbReference type="ARBA" id="ARBA00022679"/>
    </source>
</evidence>
<keyword evidence="10" id="KW-1185">Reference proteome</keyword>
<dbReference type="InterPro" id="IPR016181">
    <property type="entry name" value="Acyl_CoA_acyltransferase"/>
</dbReference>
<name>A0A9W8NF02_9PEZI</name>
<evidence type="ECO:0000256" key="6">
    <source>
        <dbReference type="SAM" id="SignalP"/>
    </source>
</evidence>
<dbReference type="PANTHER" id="PTHR21367:SF1">
    <property type="entry name" value="ARGINYL-TRNA--PROTEIN TRANSFERASE 1"/>
    <property type="match status" value="1"/>
</dbReference>
<dbReference type="AlphaFoldDB" id="A0A9W8NF02"/>
<keyword evidence="6" id="KW-0732">Signal</keyword>
<evidence type="ECO:0000313" key="9">
    <source>
        <dbReference type="EMBL" id="KAJ3572606.1"/>
    </source>
</evidence>
<feature type="domain" description="N-end rule aminoacyl transferase C-terminal" evidence="8">
    <location>
        <begin position="289"/>
        <end position="424"/>
    </location>
</feature>
<dbReference type="VEuPathDB" id="FungiDB:F4678DRAFT_350535"/>
<comment type="similarity">
    <text evidence="1">Belongs to the R-transferase family.</text>
</comment>
<gene>
    <name evidence="9" type="ORF">NPX13_g4991</name>
</gene>